<name>A0A9W6LZR4_9MICO</name>
<dbReference type="InterPro" id="IPR013785">
    <property type="entry name" value="Aldolase_TIM"/>
</dbReference>
<evidence type="ECO:0000313" key="7">
    <source>
        <dbReference type="Proteomes" id="UP001142372"/>
    </source>
</evidence>
<keyword evidence="4" id="KW-0456">Lyase</keyword>
<protein>
    <submittedName>
        <fullName evidence="6">2-dehydro-3-deoxy-phosphogluconate aldolase</fullName>
    </submittedName>
</protein>
<evidence type="ECO:0000256" key="2">
    <source>
        <dbReference type="ARBA" id="ARBA00006906"/>
    </source>
</evidence>
<dbReference type="InterPro" id="IPR000887">
    <property type="entry name" value="Aldlse_KDPG_KHG"/>
</dbReference>
<evidence type="ECO:0000256" key="3">
    <source>
        <dbReference type="ARBA" id="ARBA00011233"/>
    </source>
</evidence>
<reference evidence="6" key="2">
    <citation type="submission" date="2023-01" db="EMBL/GenBank/DDBJ databases">
        <authorList>
            <person name="Sun Q."/>
            <person name="Evtushenko L."/>
        </authorList>
    </citation>
    <scope>NUCLEOTIDE SEQUENCE</scope>
    <source>
        <strain evidence="6">VKM Ac-1401</strain>
    </source>
</reference>
<gene>
    <name evidence="6" type="primary">eda</name>
    <name evidence="6" type="ORF">GCM10017584_15210</name>
</gene>
<evidence type="ECO:0000313" key="6">
    <source>
        <dbReference type="EMBL" id="GLJ75947.1"/>
    </source>
</evidence>
<dbReference type="Gene3D" id="3.20.20.70">
    <property type="entry name" value="Aldolase class I"/>
    <property type="match status" value="1"/>
</dbReference>
<dbReference type="AlphaFoldDB" id="A0A9W6LZR4"/>
<sequence>MIVDILSTDRTLAVVRAPRIDDPVALCGALVAGGIRTVEFTFTTPGVDEIIAASVAEAGTTGAVIGAGTVTDTDKAETAIRAGAQFLVTPGLHEGVAAVAREAGVPVLLGALSPTEVMRAVEWGAAAVKVFPASLVGPGYLKDLRGPFPEVPFVPSGGLHAGNAAEWSAAGALAVTAGSSVVSASSIESGDWETITARAREFSAAARRR</sequence>
<evidence type="ECO:0000256" key="4">
    <source>
        <dbReference type="ARBA" id="ARBA00023239"/>
    </source>
</evidence>
<proteinExistence type="inferred from homology"/>
<dbReference type="EMBL" id="BSEN01000006">
    <property type="protein sequence ID" value="GLJ75947.1"/>
    <property type="molecule type" value="Genomic_DNA"/>
</dbReference>
<evidence type="ECO:0000256" key="1">
    <source>
        <dbReference type="ARBA" id="ARBA00004761"/>
    </source>
</evidence>
<evidence type="ECO:0000256" key="5">
    <source>
        <dbReference type="ARBA" id="ARBA00023277"/>
    </source>
</evidence>
<accession>A0A9W6LZR4</accession>
<comment type="caution">
    <text evidence="6">The sequence shown here is derived from an EMBL/GenBank/DDBJ whole genome shotgun (WGS) entry which is preliminary data.</text>
</comment>
<dbReference type="Proteomes" id="UP001142372">
    <property type="component" value="Unassembled WGS sequence"/>
</dbReference>
<reference evidence="6" key="1">
    <citation type="journal article" date="2014" name="Int. J. Syst. Evol. Microbiol.">
        <title>Complete genome sequence of Corynebacterium casei LMG S-19264T (=DSM 44701T), isolated from a smear-ripened cheese.</title>
        <authorList>
            <consortium name="US DOE Joint Genome Institute (JGI-PGF)"/>
            <person name="Walter F."/>
            <person name="Albersmeier A."/>
            <person name="Kalinowski J."/>
            <person name="Ruckert C."/>
        </authorList>
    </citation>
    <scope>NUCLEOTIDE SEQUENCE</scope>
    <source>
        <strain evidence="6">VKM Ac-1401</strain>
    </source>
</reference>
<dbReference type="Pfam" id="PF01081">
    <property type="entry name" value="Aldolase"/>
    <property type="match status" value="1"/>
</dbReference>
<dbReference type="SUPFAM" id="SSF51569">
    <property type="entry name" value="Aldolase"/>
    <property type="match status" value="1"/>
</dbReference>
<comment type="subunit">
    <text evidence="3">Homotrimer.</text>
</comment>
<comment type="similarity">
    <text evidence="2">Belongs to the KHG/KDPG aldolase family.</text>
</comment>
<keyword evidence="7" id="KW-1185">Reference proteome</keyword>
<dbReference type="PANTHER" id="PTHR30246:SF1">
    <property type="entry name" value="2-DEHYDRO-3-DEOXY-6-PHOSPHOGALACTONATE ALDOLASE-RELATED"/>
    <property type="match status" value="1"/>
</dbReference>
<dbReference type="NCBIfam" id="TIGR01182">
    <property type="entry name" value="eda"/>
    <property type="match status" value="1"/>
</dbReference>
<organism evidence="6 7">
    <name type="scientific">Leifsonia poae</name>
    <dbReference type="NCBI Taxonomy" id="110933"/>
    <lineage>
        <taxon>Bacteria</taxon>
        <taxon>Bacillati</taxon>
        <taxon>Actinomycetota</taxon>
        <taxon>Actinomycetes</taxon>
        <taxon>Micrococcales</taxon>
        <taxon>Microbacteriaceae</taxon>
        <taxon>Leifsonia</taxon>
    </lineage>
</organism>
<dbReference type="RefSeq" id="WP_271176623.1">
    <property type="nucleotide sequence ID" value="NZ_BAAAJO010000005.1"/>
</dbReference>
<keyword evidence="5" id="KW-0119">Carbohydrate metabolism</keyword>
<dbReference type="CDD" id="cd00452">
    <property type="entry name" value="KDPG_aldolase"/>
    <property type="match status" value="1"/>
</dbReference>
<comment type="pathway">
    <text evidence="1">Carbohydrate acid metabolism.</text>
</comment>
<dbReference type="PANTHER" id="PTHR30246">
    <property type="entry name" value="2-KETO-3-DEOXY-6-PHOSPHOGLUCONATE ALDOLASE"/>
    <property type="match status" value="1"/>
</dbReference>
<dbReference type="GO" id="GO:0016829">
    <property type="term" value="F:lyase activity"/>
    <property type="evidence" value="ECO:0007669"/>
    <property type="project" value="UniProtKB-KW"/>
</dbReference>